<evidence type="ECO:0000256" key="1">
    <source>
        <dbReference type="SAM" id="SignalP"/>
    </source>
</evidence>
<evidence type="ECO:0000313" key="2">
    <source>
        <dbReference type="EMBL" id="EHQ29787.1"/>
    </source>
</evidence>
<name>H1Y3L9_9SPHI</name>
<feature type="signal peptide" evidence="1">
    <location>
        <begin position="1"/>
        <end position="42"/>
    </location>
</feature>
<keyword evidence="3" id="KW-1185">Reference proteome</keyword>
<keyword evidence="1" id="KW-0732">Signal</keyword>
<proteinExistence type="predicted"/>
<dbReference type="Proteomes" id="UP000002774">
    <property type="component" value="Chromosome"/>
</dbReference>
<feature type="chain" id="PRO_5003557021" evidence="1">
    <location>
        <begin position="43"/>
        <end position="185"/>
    </location>
</feature>
<dbReference type="AlphaFoldDB" id="H1Y3L9"/>
<protein>
    <submittedName>
        <fullName evidence="2">Uncharacterized protein</fullName>
    </submittedName>
</protein>
<dbReference type="EMBL" id="CM001403">
    <property type="protein sequence ID" value="EHQ29787.1"/>
    <property type="molecule type" value="Genomic_DNA"/>
</dbReference>
<evidence type="ECO:0000313" key="3">
    <source>
        <dbReference type="Proteomes" id="UP000002774"/>
    </source>
</evidence>
<accession>H1Y3L9</accession>
<reference evidence="2" key="1">
    <citation type="submission" date="2011-09" db="EMBL/GenBank/DDBJ databases">
        <title>The permanent draft genome of Mucilaginibacter paludis DSM 18603.</title>
        <authorList>
            <consortium name="US DOE Joint Genome Institute (JGI-PGF)"/>
            <person name="Lucas S."/>
            <person name="Han J."/>
            <person name="Lapidus A."/>
            <person name="Bruce D."/>
            <person name="Goodwin L."/>
            <person name="Pitluck S."/>
            <person name="Peters L."/>
            <person name="Kyrpides N."/>
            <person name="Mavromatis K."/>
            <person name="Ivanova N."/>
            <person name="Mikhailova N."/>
            <person name="Held B."/>
            <person name="Detter J.C."/>
            <person name="Tapia R."/>
            <person name="Han C."/>
            <person name="Land M."/>
            <person name="Hauser L."/>
            <person name="Markowitz V."/>
            <person name="Cheng J.-F."/>
            <person name="Hugenholtz P."/>
            <person name="Woyke T."/>
            <person name="Wu D."/>
            <person name="Tindall B."/>
            <person name="Brambilla E."/>
            <person name="Klenk H.-P."/>
            <person name="Eisen J.A."/>
        </authorList>
    </citation>
    <scope>NUCLEOTIDE SEQUENCE [LARGE SCALE GENOMIC DNA]</scope>
    <source>
        <strain evidence="2">DSM 18603</strain>
    </source>
</reference>
<dbReference type="HOGENOM" id="CLU_1459774_0_0_10"/>
<dbReference type="RefSeq" id="WP_008511173.1">
    <property type="nucleotide sequence ID" value="NZ_CM001403.1"/>
</dbReference>
<gene>
    <name evidence="2" type="ORF">Mucpa_5719</name>
</gene>
<sequence>MKTKNRNQAALPIVLNRLKAKPFALTLLIVAGFFTTSPKASAQKMQDFFYSKGVKDLCQAAHVSNDYESGTYDVHDDYVDVTFISKDHVFNRDIHTSVRLIRGVGGFYFNDLIAPDDGDVVKPFNAFGLTAALMLTLTESIDKESYNKLEQAITDQFHTDVKQWNGKMWALFAINLDYFEYAVKN</sequence>
<organism evidence="2 3">
    <name type="scientific">Mucilaginibacter paludis DSM 18603</name>
    <dbReference type="NCBI Taxonomy" id="714943"/>
    <lineage>
        <taxon>Bacteria</taxon>
        <taxon>Pseudomonadati</taxon>
        <taxon>Bacteroidota</taxon>
        <taxon>Sphingobacteriia</taxon>
        <taxon>Sphingobacteriales</taxon>
        <taxon>Sphingobacteriaceae</taxon>
        <taxon>Mucilaginibacter</taxon>
    </lineage>
</organism>